<feature type="transmembrane region" description="Helical" evidence="1">
    <location>
        <begin position="43"/>
        <end position="65"/>
    </location>
</feature>
<evidence type="ECO:0000256" key="1">
    <source>
        <dbReference type="SAM" id="Phobius"/>
    </source>
</evidence>
<reference evidence="2 3" key="1">
    <citation type="submission" date="2018-08" db="EMBL/GenBank/DDBJ databases">
        <title>Vibrio harveyi strains pathogenic to white snook Centropomus viridis Lockington (1877) and potential probiotic bacteria.</title>
        <authorList>
            <person name="Soto-Rodriguez S."/>
            <person name="Gomez-Gil B."/>
            <person name="Lozano-Olvera R."/>
        </authorList>
    </citation>
    <scope>NUCLEOTIDE SEQUENCE [LARGE SCALE GENOMIC DNA]</scope>
    <source>
        <strain evidence="2 3">CAIM 1508</strain>
    </source>
</reference>
<keyword evidence="1" id="KW-0812">Transmembrane</keyword>
<dbReference type="EMBL" id="QOUW02000239">
    <property type="protein sequence ID" value="RIV99922.1"/>
    <property type="molecule type" value="Genomic_DNA"/>
</dbReference>
<protein>
    <submittedName>
        <fullName evidence="2">Uncharacterized protein</fullName>
    </submittedName>
</protein>
<gene>
    <name evidence="2" type="ORF">DS957_027635</name>
</gene>
<accession>A0A8B3DFD4</accession>
<dbReference type="Proteomes" id="UP000253437">
    <property type="component" value="Unassembled WGS sequence"/>
</dbReference>
<evidence type="ECO:0000313" key="3">
    <source>
        <dbReference type="Proteomes" id="UP000253437"/>
    </source>
</evidence>
<evidence type="ECO:0000313" key="2">
    <source>
        <dbReference type="EMBL" id="RIV99922.1"/>
    </source>
</evidence>
<proteinExistence type="predicted"/>
<comment type="caution">
    <text evidence="2">The sequence shown here is derived from an EMBL/GenBank/DDBJ whole genome shotgun (WGS) entry which is preliminary data.</text>
</comment>
<organism evidence="2 3">
    <name type="scientific">Vibrio harveyi</name>
    <name type="common">Beneckea harveyi</name>
    <dbReference type="NCBI Taxonomy" id="669"/>
    <lineage>
        <taxon>Bacteria</taxon>
        <taxon>Pseudomonadati</taxon>
        <taxon>Pseudomonadota</taxon>
        <taxon>Gammaproteobacteria</taxon>
        <taxon>Vibrionales</taxon>
        <taxon>Vibrionaceae</taxon>
        <taxon>Vibrio</taxon>
    </lineage>
</organism>
<keyword evidence="1" id="KW-1133">Transmembrane helix</keyword>
<dbReference type="AlphaFoldDB" id="A0A8B3DFD4"/>
<sequence length="69" mass="7815">MSGVKYTLLIMVVGVSVWAASLFLIDPLLNHLEPSLPPDEYNLYWFICFVALEALVLTIATCLFVKRKQ</sequence>
<keyword evidence="1" id="KW-0472">Membrane</keyword>
<name>A0A8B3DFD4_VIBHA</name>